<dbReference type="PANTHER" id="PTHR43591">
    <property type="entry name" value="METHYLTRANSFERASE"/>
    <property type="match status" value="1"/>
</dbReference>
<dbReference type="Pfam" id="PF08241">
    <property type="entry name" value="Methyltransf_11"/>
    <property type="match status" value="1"/>
</dbReference>
<dbReference type="Gene3D" id="3.40.50.150">
    <property type="entry name" value="Vaccinia Virus protein VP39"/>
    <property type="match status" value="1"/>
</dbReference>
<keyword evidence="2" id="KW-0489">Methyltransferase</keyword>
<dbReference type="InterPro" id="IPR029063">
    <property type="entry name" value="SAM-dependent_MTases_sf"/>
</dbReference>
<dbReference type="HOGENOM" id="CLU_081534_1_1_9"/>
<reference evidence="2 3" key="1">
    <citation type="journal article" date="2010" name="Stand. Genomic Sci.">
        <title>Complete genome sequence of Acidaminococcus fermentans type strain (VR4).</title>
        <authorList>
            <person name="Chang Y.J."/>
            <person name="Pukall R."/>
            <person name="Saunders E."/>
            <person name="Lapidus A."/>
            <person name="Copeland A."/>
            <person name="Nolan M."/>
            <person name="Glavina Del Rio T."/>
            <person name="Lucas S."/>
            <person name="Chen F."/>
            <person name="Tice H."/>
            <person name="Cheng J.F."/>
            <person name="Han C."/>
            <person name="Detter J.C."/>
            <person name="Bruce D."/>
            <person name="Goodwin L."/>
            <person name="Pitluck S."/>
            <person name="Mikhailova N."/>
            <person name="Liolios K."/>
            <person name="Pati A."/>
            <person name="Ivanova N."/>
            <person name="Mavromatis K."/>
            <person name="Chen A."/>
            <person name="Palaniappan K."/>
            <person name="Land M."/>
            <person name="Hauser L."/>
            <person name="Jeffries C.D."/>
            <person name="Brettin T."/>
            <person name="Rohde M."/>
            <person name="Goker M."/>
            <person name="Bristow J."/>
            <person name="Eisen J.A."/>
            <person name="Markowitz V."/>
            <person name="Hugenholtz P."/>
            <person name="Kyrpides N.C."/>
            <person name="Klenk H.P."/>
        </authorList>
    </citation>
    <scope>NUCLEOTIDE SEQUENCE [LARGE SCALE GENOMIC DNA]</scope>
    <source>
        <strain evidence="3">ATCC 25085 / DSM 20731 / CCUG 9996 / CIP 106432 / VR4</strain>
    </source>
</reference>
<dbReference type="InterPro" id="IPR013216">
    <property type="entry name" value="Methyltransf_11"/>
</dbReference>
<dbReference type="CDD" id="cd02440">
    <property type="entry name" value="AdoMet_MTases"/>
    <property type="match status" value="1"/>
</dbReference>
<dbReference type="eggNOG" id="COG2226">
    <property type="taxonomic scope" value="Bacteria"/>
</dbReference>
<name>D2RKC9_ACIFV</name>
<dbReference type="RefSeq" id="WP_012938518.1">
    <property type="nucleotide sequence ID" value="NC_013740.1"/>
</dbReference>
<evidence type="ECO:0000313" key="3">
    <source>
        <dbReference type="Proteomes" id="UP000001902"/>
    </source>
</evidence>
<dbReference type="AlphaFoldDB" id="D2RKC9"/>
<dbReference type="KEGG" id="afn:Acfer_1169"/>
<dbReference type="OrthoDB" id="9772751at2"/>
<protein>
    <submittedName>
        <fullName evidence="2">Methyltransferase type 11</fullName>
    </submittedName>
</protein>
<keyword evidence="3" id="KW-1185">Reference proteome</keyword>
<accession>D2RKC9</accession>
<evidence type="ECO:0000313" key="2">
    <source>
        <dbReference type="EMBL" id="ADB47531.1"/>
    </source>
</evidence>
<keyword evidence="2" id="KW-0808">Transferase</keyword>
<evidence type="ECO:0000259" key="1">
    <source>
        <dbReference type="Pfam" id="PF08241"/>
    </source>
</evidence>
<organism evidence="2 3">
    <name type="scientific">Acidaminococcus fermentans (strain ATCC 25085 / DSM 20731 / CCUG 9996 / CIP 106432 / VR4)</name>
    <dbReference type="NCBI Taxonomy" id="591001"/>
    <lineage>
        <taxon>Bacteria</taxon>
        <taxon>Bacillati</taxon>
        <taxon>Bacillota</taxon>
        <taxon>Negativicutes</taxon>
        <taxon>Acidaminococcales</taxon>
        <taxon>Acidaminococcaceae</taxon>
        <taxon>Acidaminococcus</taxon>
    </lineage>
</organism>
<dbReference type="GO" id="GO:0032259">
    <property type="term" value="P:methylation"/>
    <property type="evidence" value="ECO:0007669"/>
    <property type="project" value="UniProtKB-KW"/>
</dbReference>
<gene>
    <name evidence="2" type="ordered locus">Acfer_1169</name>
</gene>
<dbReference type="GeneID" id="78334873"/>
<dbReference type="SUPFAM" id="SSF53335">
    <property type="entry name" value="S-adenosyl-L-methionine-dependent methyltransferases"/>
    <property type="match status" value="1"/>
</dbReference>
<feature type="domain" description="Methyltransferase type 11" evidence="1">
    <location>
        <begin position="50"/>
        <end position="149"/>
    </location>
</feature>
<dbReference type="Proteomes" id="UP000001902">
    <property type="component" value="Chromosome"/>
</dbReference>
<proteinExistence type="predicted"/>
<sequence length="207" mass="23611">MGLFRKFVNNTRKPEGLLGSIMIWGMNVGHARMAKWGMNHFPQMDPKTILDIGCGGGRNASELLKKYQNATLTAIDYSPLSVAKTKAYNRRLMEQKRCIVQEANVVSLPFENGAFDLATAFETIYFWPDLPRCFIEVRRILKNRGYFCIVSESDGTDIEGQKYEKIIKGMKNYTVPQIMDTLYATGFGSVQSFHHETRPWIIVIAEK</sequence>
<dbReference type="EMBL" id="CP001859">
    <property type="protein sequence ID" value="ADB47531.1"/>
    <property type="molecule type" value="Genomic_DNA"/>
</dbReference>
<dbReference type="GO" id="GO:0008757">
    <property type="term" value="F:S-adenosylmethionine-dependent methyltransferase activity"/>
    <property type="evidence" value="ECO:0007669"/>
    <property type="project" value="InterPro"/>
</dbReference>